<comment type="caution">
    <text evidence="3">The sequence shown here is derived from an EMBL/GenBank/DDBJ whole genome shotgun (WGS) entry which is preliminary data.</text>
</comment>
<dbReference type="PATRIC" id="fig|216463.3.peg.2596"/>
<dbReference type="AlphaFoldDB" id="A0A0F3RU88"/>
<sequence length="540" mass="60599">MDIAQQFSAANNQDFLLSGRPLRIEDYAGSEEIKLSQNASLTDDDVFLYSADLDILDHLDDVFSIATYHNQVIAQKYRMKRDYYKGRHYDIIHREKKPLNKPDSRLVINLPKKLVNTFNGYFSGDPVSIKHQTDGSGDDDWNDKIQAWLTECDYSDVFSEWAKQADIYGRSYLYAYLVEGKLNFTVSSPRDTIVVYDDTVMHNPLFGIRYSTGDGEIIPTLIMKDANYVLEKRDGEISVTNADVANPKAVRKSDVHKFSQLPLIEFAEDDERTGIFDDVISLIDAIDRVLSAKTNDISSFADAYLVIKGVKLSEEQLREIQDNRLINLYLSKNASFTNDTSIQPSAEFMTPDSNDETQENFLNRAIDLVYQISQVVNLNDSSMGMSAQAISGVALLQRYQPMQAKARTKALKMDKALRQLFGILFNDVWRESSLKVSDLAFDHKRSIPHNLAEEADIVQKMNGQVDDVTKLGLFSGIDNPEKAVQRLKDQEAEEADLAAPQLQNYLSDQKKGGGVVDNPAAGTESYPATGQSGQSNGPTK</sequence>
<dbReference type="InterPro" id="IPR021145">
    <property type="entry name" value="Portal_protein_SPP1_Gp6-like"/>
</dbReference>
<evidence type="ECO:0000256" key="1">
    <source>
        <dbReference type="SAM" id="MobiDB-lite"/>
    </source>
</evidence>
<proteinExistence type="predicted"/>
<dbReference type="Pfam" id="PF05133">
    <property type="entry name" value="SPP1_portal"/>
    <property type="match status" value="1"/>
</dbReference>
<gene>
    <name evidence="3" type="ORF">VC81_03810</name>
    <name evidence="2" type="ORF">VC81_06305</name>
</gene>
<feature type="region of interest" description="Disordered" evidence="1">
    <location>
        <begin position="492"/>
        <end position="540"/>
    </location>
</feature>
<evidence type="ECO:0000313" key="3">
    <source>
        <dbReference type="EMBL" id="KJW13598.1"/>
    </source>
</evidence>
<accession>A0A0F3RU88</accession>
<dbReference type="Proteomes" id="UP000033491">
    <property type="component" value="Unassembled WGS sequence"/>
</dbReference>
<feature type="compositionally biased region" description="Polar residues" evidence="1">
    <location>
        <begin position="526"/>
        <end position="540"/>
    </location>
</feature>
<dbReference type="RefSeq" id="WP_045806820.1">
    <property type="nucleotide sequence ID" value="NZ_JZCR01000006.1"/>
</dbReference>
<organism evidence="3 4">
    <name type="scientific">Levilactobacillus spicheri</name>
    <dbReference type="NCBI Taxonomy" id="216463"/>
    <lineage>
        <taxon>Bacteria</taxon>
        <taxon>Bacillati</taxon>
        <taxon>Bacillota</taxon>
        <taxon>Bacilli</taxon>
        <taxon>Lactobacillales</taxon>
        <taxon>Lactobacillaceae</taxon>
        <taxon>Levilactobacillus</taxon>
    </lineage>
</organism>
<dbReference type="OrthoDB" id="3189403at2"/>
<evidence type="ECO:0000313" key="4">
    <source>
        <dbReference type="Proteomes" id="UP000033491"/>
    </source>
</evidence>
<dbReference type="InterPro" id="IPR006428">
    <property type="entry name" value="Portal_SPP1-type"/>
</dbReference>
<dbReference type="NCBIfam" id="TIGR01538">
    <property type="entry name" value="portal_SPP1"/>
    <property type="match status" value="1"/>
</dbReference>
<reference evidence="3 4" key="1">
    <citation type="submission" date="2015-03" db="EMBL/GenBank/DDBJ databases">
        <authorList>
            <person name="Zheng J."/>
            <person name="Ganezle M."/>
        </authorList>
    </citation>
    <scope>NUCLEOTIDE SEQUENCE [LARGE SCALE GENOMIC DNA]</scope>
    <source>
        <strain evidence="3 4">LP38</strain>
    </source>
</reference>
<protein>
    <recommendedName>
        <fullName evidence="5">Phage portal protein</fullName>
    </recommendedName>
</protein>
<dbReference type="EMBL" id="JZCR01000006">
    <property type="protein sequence ID" value="KJW13598.1"/>
    <property type="molecule type" value="Genomic_DNA"/>
</dbReference>
<evidence type="ECO:0000313" key="2">
    <source>
        <dbReference type="EMBL" id="KJW12856.1"/>
    </source>
</evidence>
<dbReference type="STRING" id="216463.VC81_03810"/>
<dbReference type="EMBL" id="JZCR01000014">
    <property type="protein sequence ID" value="KJW12856.1"/>
    <property type="molecule type" value="Genomic_DNA"/>
</dbReference>
<evidence type="ECO:0008006" key="5">
    <source>
        <dbReference type="Google" id="ProtNLM"/>
    </source>
</evidence>
<name>A0A0F3RU88_9LACO</name>